<dbReference type="OrthoDB" id="10505446at2759"/>
<dbReference type="SUPFAM" id="SSF53448">
    <property type="entry name" value="Nucleotide-diphospho-sugar transferases"/>
    <property type="match status" value="1"/>
</dbReference>
<protein>
    <recommendedName>
        <fullName evidence="5">Hexosyltransferase</fullName>
    </recommendedName>
</protein>
<dbReference type="AlphaFoldDB" id="A0A8J5XTP6"/>
<evidence type="ECO:0000256" key="2">
    <source>
        <dbReference type="SAM" id="SignalP"/>
    </source>
</evidence>
<accession>A0A8J5XTP6</accession>
<feature type="region of interest" description="Disordered" evidence="1">
    <location>
        <begin position="55"/>
        <end position="79"/>
    </location>
</feature>
<evidence type="ECO:0000256" key="1">
    <source>
        <dbReference type="SAM" id="MobiDB-lite"/>
    </source>
</evidence>
<dbReference type="EMBL" id="JAGTXO010000008">
    <property type="protein sequence ID" value="KAG8466354.1"/>
    <property type="molecule type" value="Genomic_DNA"/>
</dbReference>
<evidence type="ECO:0000313" key="3">
    <source>
        <dbReference type="EMBL" id="KAG8466354.1"/>
    </source>
</evidence>
<comment type="caution">
    <text evidence="3">The sequence shown here is derived from an EMBL/GenBank/DDBJ whole genome shotgun (WGS) entry which is preliminary data.</text>
</comment>
<keyword evidence="2" id="KW-0732">Signal</keyword>
<feature type="compositionally biased region" description="Low complexity" evidence="1">
    <location>
        <begin position="57"/>
        <end position="68"/>
    </location>
</feature>
<gene>
    <name evidence="3" type="ORF">KFE25_002110</name>
</gene>
<reference evidence="3" key="1">
    <citation type="submission" date="2021-05" db="EMBL/GenBank/DDBJ databases">
        <title>The genome of the haptophyte Pavlova lutheri (Diacronema luteri, Pavlovales) - a model for lipid biosynthesis in eukaryotic algae.</title>
        <authorList>
            <person name="Hulatt C.J."/>
            <person name="Posewitz M.C."/>
        </authorList>
    </citation>
    <scope>NUCLEOTIDE SEQUENCE</scope>
    <source>
        <strain evidence="3">NIVA-4/92</strain>
    </source>
</reference>
<evidence type="ECO:0000313" key="4">
    <source>
        <dbReference type="Proteomes" id="UP000751190"/>
    </source>
</evidence>
<feature type="chain" id="PRO_5035178798" description="Hexosyltransferase" evidence="2">
    <location>
        <begin position="32"/>
        <end position="511"/>
    </location>
</feature>
<organism evidence="3 4">
    <name type="scientific">Diacronema lutheri</name>
    <name type="common">Unicellular marine alga</name>
    <name type="synonym">Monochrysis lutheri</name>
    <dbReference type="NCBI Taxonomy" id="2081491"/>
    <lineage>
        <taxon>Eukaryota</taxon>
        <taxon>Haptista</taxon>
        <taxon>Haptophyta</taxon>
        <taxon>Pavlovophyceae</taxon>
        <taxon>Pavlovales</taxon>
        <taxon>Pavlovaceae</taxon>
        <taxon>Diacronema</taxon>
    </lineage>
</organism>
<sequence length="511" mass="55573">MASWRQTLTVSVASLVALSIAVVVVVRTCAAGSEPYDPRAWACAARTRPVPRAHDLPAAARSSPANSSTDALHMRARARSEASLTRAPVFRVADCFEEREPSGGPRDVCLVTSLSREYLDGHETFMRSFGALYRQPRELEGPLVLYVLEDGLSLAERSRVCALYPHTVLRPLAARVPPGIPLDRGAKWASNLRKLFALFELRARCAALVKIDTGDMLVLRDPSALLAFATNSTGHVLMARALVYAHNVNGGLAVFQRGTLTNATLDALVRVGRSRDNYREQWLLRKWLRGAGGGSVFHELPKRFNVEWSLWSDKVAGPDAQPRLQDTVLLHFVGDKPWRRRRKGRGALDALWWWHFGRARMVVVGAAPREAGTDEPWLLDQFEHSARLLAPAPTVEPNGSALSGKMQERARGGAERHADGRNASCELVAMAPQPLAVCLDAVRPLGLFSAGLTDAQSAVLARAWAAHIAALCTAARPCAAGGGGQPLLDVHVRTLESMRPLPPAKLRASLA</sequence>
<dbReference type="InterPro" id="IPR029044">
    <property type="entry name" value="Nucleotide-diphossugar_trans"/>
</dbReference>
<evidence type="ECO:0008006" key="5">
    <source>
        <dbReference type="Google" id="ProtNLM"/>
    </source>
</evidence>
<dbReference type="Gene3D" id="3.90.550.10">
    <property type="entry name" value="Spore Coat Polysaccharide Biosynthesis Protein SpsA, Chain A"/>
    <property type="match status" value="1"/>
</dbReference>
<name>A0A8J5XTP6_DIALT</name>
<keyword evidence="4" id="KW-1185">Reference proteome</keyword>
<dbReference type="Proteomes" id="UP000751190">
    <property type="component" value="Unassembled WGS sequence"/>
</dbReference>
<proteinExistence type="predicted"/>
<feature type="signal peptide" evidence="2">
    <location>
        <begin position="1"/>
        <end position="31"/>
    </location>
</feature>